<proteinExistence type="predicted"/>
<organism evidence="1 2">
    <name type="scientific">Blautia liquoris</name>
    <dbReference type="NCBI Taxonomy" id="2779518"/>
    <lineage>
        <taxon>Bacteria</taxon>
        <taxon>Bacillati</taxon>
        <taxon>Bacillota</taxon>
        <taxon>Clostridia</taxon>
        <taxon>Lachnospirales</taxon>
        <taxon>Lachnospiraceae</taxon>
        <taxon>Blautia</taxon>
    </lineage>
</organism>
<dbReference type="KEGG" id="bliq:INP51_13245"/>
<name>A0A7M2RHX7_9FIRM</name>
<evidence type="ECO:0000313" key="1">
    <source>
        <dbReference type="EMBL" id="QOV18940.1"/>
    </source>
</evidence>
<keyword evidence="2" id="KW-1185">Reference proteome</keyword>
<reference evidence="1 2" key="1">
    <citation type="submission" date="2020-10" db="EMBL/GenBank/DDBJ databases">
        <title>Blautia liquoris sp.nov., isolated from the mud in a fermentation cellar used for the production of Chinese strong-flavoured liquor.</title>
        <authorList>
            <person name="Lu L."/>
        </authorList>
    </citation>
    <scope>NUCLEOTIDE SEQUENCE [LARGE SCALE GENOMIC DNA]</scope>
    <source>
        <strain evidence="1 2">LZLJ-3</strain>
    </source>
</reference>
<evidence type="ECO:0000313" key="2">
    <source>
        <dbReference type="Proteomes" id="UP000593601"/>
    </source>
</evidence>
<accession>A0A7M2RHX7</accession>
<gene>
    <name evidence="1" type="ORF">INP51_13245</name>
</gene>
<dbReference type="Proteomes" id="UP000593601">
    <property type="component" value="Chromosome"/>
</dbReference>
<dbReference type="AlphaFoldDB" id="A0A7M2RHX7"/>
<sequence>MIKNFVISVLIALLIQPHWTNVNSFFDAVICFSITFEFAFVVITDLEEGRKA</sequence>
<dbReference type="RefSeq" id="WP_193735300.1">
    <property type="nucleotide sequence ID" value="NZ_CP063304.1"/>
</dbReference>
<protein>
    <submittedName>
        <fullName evidence="1">Uncharacterized protein</fullName>
    </submittedName>
</protein>
<dbReference type="EMBL" id="CP063304">
    <property type="protein sequence ID" value="QOV18940.1"/>
    <property type="molecule type" value="Genomic_DNA"/>
</dbReference>